<dbReference type="RefSeq" id="WP_258555732.1">
    <property type="nucleotide sequence ID" value="NZ_CP144025.1"/>
</dbReference>
<dbReference type="AlphaFoldDB" id="A0A223MA91"/>
<dbReference type="EMBL" id="CP022714">
    <property type="protein sequence ID" value="ASU14480.1"/>
    <property type="molecule type" value="Genomic_DNA"/>
</dbReference>
<organism evidence="1 2">
    <name type="scientific">Mesomycoplasma hyopneumoniae</name>
    <name type="common">Mycoplasma hyopneumoniae</name>
    <dbReference type="NCBI Taxonomy" id="2099"/>
    <lineage>
        <taxon>Bacteria</taxon>
        <taxon>Bacillati</taxon>
        <taxon>Mycoplasmatota</taxon>
        <taxon>Mycoplasmoidales</taxon>
        <taxon>Metamycoplasmataceae</taxon>
        <taxon>Mesomycoplasma</taxon>
    </lineage>
</organism>
<evidence type="ECO:0000313" key="1">
    <source>
        <dbReference type="EMBL" id="ASU14480.1"/>
    </source>
</evidence>
<evidence type="ECO:0000313" key="2">
    <source>
        <dbReference type="Proteomes" id="UP000215452"/>
    </source>
</evidence>
<accession>A0A223MA91</accession>
<dbReference type="Proteomes" id="UP000215452">
    <property type="component" value="Chromosome"/>
</dbReference>
<name>A0A223MA91_MESHO</name>
<proteinExistence type="predicted"/>
<sequence length="43" mass="5071">MFYTAEEKATLINNLIEKIKAEDAKFLEKVKQTQGQDFHSKRK</sequence>
<gene>
    <name evidence="1" type="ORF">CIB43_00589</name>
</gene>
<reference evidence="1 2" key="1">
    <citation type="submission" date="2017-08" db="EMBL/GenBank/DDBJ databases">
        <title>The complete genome sequence of a Mycoplasma hyopneumoniae isolate in Korea.</title>
        <authorList>
            <person name="Han J."/>
            <person name="Lee N."/>
        </authorList>
    </citation>
    <scope>NUCLEOTIDE SEQUENCE [LARGE SCALE GENOMIC DNA]</scope>
    <source>
        <strain evidence="1 2">KM014</strain>
    </source>
</reference>
<protein>
    <submittedName>
        <fullName evidence="1">Uncharacterized protein</fullName>
    </submittedName>
</protein>